<evidence type="ECO:0000313" key="3">
    <source>
        <dbReference type="Proteomes" id="UP000243430"/>
    </source>
</evidence>
<reference evidence="2 3" key="3">
    <citation type="journal article" date="2011" name="Intervirology">
        <title>Comparative analysis of a conserved gene block from the genome of the members of the genus ictalurivirus.</title>
        <authorList>
            <person name="Doszpoly A."/>
            <person name="Benko M."/>
            <person name="Bovo G."/>
            <person name="Lapatra S.E."/>
            <person name="Harrach B."/>
        </authorList>
    </citation>
    <scope>NUCLEOTIDE SEQUENCE [LARGE SCALE GENOMIC DNA]</scope>
    <source>
        <strain evidence="3">SRWSHV (Snake River White Sturgeon Herpesvirus)</strain>
    </source>
</reference>
<keyword evidence="3" id="KW-1185">Reference proteome</keyword>
<reference evidence="2 3" key="1">
    <citation type="journal article" date="2008" name="Arch. Virol.">
        <title>Molecular confirmation of a new herpesvirus from catfish (Ameiurus melas) by testing the performance of a novel PCR method, designed to target the DNA polymerase gene of alloherpesviruses.</title>
        <authorList>
            <person name="Doszpoly A."/>
            <person name="Kovacs E.R."/>
            <person name="Bovo G."/>
            <person name="LaPatra S.E."/>
            <person name="Harrach B."/>
            <person name="Benko M."/>
        </authorList>
    </citation>
    <scope>NUCLEOTIDE SEQUENCE [LARGE SCALE GENOMIC DNA]</scope>
    <source>
        <strain evidence="3">SRWSHV (Snake River White Sturgeon Herpesvirus)</strain>
    </source>
</reference>
<evidence type="ECO:0000256" key="1">
    <source>
        <dbReference type="SAM" id="MobiDB-lite"/>
    </source>
</evidence>
<organism evidence="2 3">
    <name type="scientific">white sturgeon herpesvirus 2</name>
    <dbReference type="NCBI Taxonomy" id="320884"/>
    <lineage>
        <taxon>Viruses</taxon>
        <taxon>Duplodnaviria</taxon>
        <taxon>Heunggongvirae</taxon>
        <taxon>Peploviricota</taxon>
        <taxon>Herviviricetes</taxon>
        <taxon>Herpesvirales</taxon>
        <taxon>Alloherpesviridae</taxon>
        <taxon>Ictavirus</taxon>
        <taxon>Ictavirus acipenseridallo2</taxon>
    </lineage>
</organism>
<dbReference type="GeneID" id="40524650"/>
<feature type="compositionally biased region" description="Basic and acidic residues" evidence="1">
    <location>
        <begin position="128"/>
        <end position="163"/>
    </location>
</feature>
<feature type="compositionally biased region" description="Low complexity" evidence="1">
    <location>
        <begin position="104"/>
        <end position="116"/>
    </location>
</feature>
<reference evidence="2 3" key="2">
    <citation type="journal article" date="2011" name="Arch. Virol.">
        <title>Partial genome characterization of acipenserid herpesvirus 2: taxonomical proposal for the demarcation of three subfamilies in Alloherpesviridae.</title>
        <authorList>
            <person name="Doszpoly A."/>
            <person name="Somogyi V."/>
            <person name="Lapatra S.E."/>
            <person name="Benko M."/>
        </authorList>
    </citation>
    <scope>NUCLEOTIDE SEQUENCE [LARGE SCALE GENOMIC DNA]</scope>
    <source>
        <strain evidence="3">SRWSHV (Snake River White Sturgeon Herpesvirus)</strain>
    </source>
</reference>
<dbReference type="KEGG" id="vg:40524650"/>
<accession>F6GQA0</accession>
<name>F6GQA0_9VIRU</name>
<proteinExistence type="predicted"/>
<dbReference type="EMBL" id="FJ815289">
    <property type="protein sequence ID" value="AEF97720.1"/>
    <property type="molecule type" value="Genomic_DNA"/>
</dbReference>
<protein>
    <submittedName>
        <fullName evidence="2">ORF66</fullName>
    </submittedName>
</protein>
<feature type="region of interest" description="Disordered" evidence="1">
    <location>
        <begin position="95"/>
        <end position="163"/>
    </location>
</feature>
<dbReference type="Proteomes" id="UP000243430">
    <property type="component" value="Segment"/>
</dbReference>
<dbReference type="RefSeq" id="YP_009664607.1">
    <property type="nucleotide sequence ID" value="NC_043042.1"/>
</dbReference>
<sequence length="453" mass="52520">MAFAQIEDALNLNIAFTDISLDIDETAFNNALLEIEEEDQINTQFALAQTQIEVVPRQLSQSTDTVATTIPTSILTAQDAISWVTRTDEPRDNLFTLQPHRRSSSSSSSTSSISSIQDHRTILQRGDSLFRERRREESPPEERRREGAFSRSREDVSRDRHQEDFYFGDRRRENVYNMPNQHRQQQNAITYNVSLDVDRLLSGLKESVQTPSFNNNNSTVPVSNFEKHTEKQYIGALTTVAWSLKTLFDIYPQAKTIDHPDIKFLVGASRNDFVKFSVFEAQRREAMGRTTVVIPTIAAEPTKIEINLGLKEEDRVFKILQKLSQVWDYEIKHWKIFAKKNREGISIEDLILKQKLVLKKPYSQSMDMVVFIEDRLETLESLSGFERDRLSQWLKEIKRYLSIDRDLLIQKLSEGEILTKIIQGLKEEKVALLDTIATLRSRRELDSWTSMRR</sequence>
<evidence type="ECO:0000313" key="2">
    <source>
        <dbReference type="EMBL" id="AEF97720.1"/>
    </source>
</evidence>